<sequence length="99" mass="11158">MGGFGTQKAKGREGGREKKRGEKEKKPIRCSRFLLPSIIPSREDRLLLSSPVEQDLPSPYHHPSSSLRAQDPLSFTYRCLKKHKNIAEPGLEESMRAAI</sequence>
<keyword evidence="3" id="KW-1185">Reference proteome</keyword>
<gene>
    <name evidence="2" type="ORF">KC01_LOCUS26963</name>
</gene>
<proteinExistence type="predicted"/>
<organism evidence="2 3">
    <name type="scientific">Knipowitschia caucasica</name>
    <name type="common">Caucasian dwarf goby</name>
    <name type="synonym">Pomatoschistus caucasicus</name>
    <dbReference type="NCBI Taxonomy" id="637954"/>
    <lineage>
        <taxon>Eukaryota</taxon>
        <taxon>Metazoa</taxon>
        <taxon>Chordata</taxon>
        <taxon>Craniata</taxon>
        <taxon>Vertebrata</taxon>
        <taxon>Euteleostomi</taxon>
        <taxon>Actinopterygii</taxon>
        <taxon>Neopterygii</taxon>
        <taxon>Teleostei</taxon>
        <taxon>Neoteleostei</taxon>
        <taxon>Acanthomorphata</taxon>
        <taxon>Gobiaria</taxon>
        <taxon>Gobiiformes</taxon>
        <taxon>Gobioidei</taxon>
        <taxon>Gobiidae</taxon>
        <taxon>Gobiinae</taxon>
        <taxon>Knipowitschia</taxon>
    </lineage>
</organism>
<dbReference type="Proteomes" id="UP001497482">
    <property type="component" value="Chromosome 22"/>
</dbReference>
<reference evidence="2 3" key="1">
    <citation type="submission" date="2024-04" db="EMBL/GenBank/DDBJ databases">
        <authorList>
            <person name="Waldvogel A.-M."/>
            <person name="Schoenle A."/>
        </authorList>
    </citation>
    <scope>NUCLEOTIDE SEQUENCE [LARGE SCALE GENOMIC DNA]</scope>
</reference>
<evidence type="ECO:0000313" key="3">
    <source>
        <dbReference type="Proteomes" id="UP001497482"/>
    </source>
</evidence>
<evidence type="ECO:0000256" key="1">
    <source>
        <dbReference type="SAM" id="MobiDB-lite"/>
    </source>
</evidence>
<protein>
    <submittedName>
        <fullName evidence="2">Uncharacterized protein</fullName>
    </submittedName>
</protein>
<feature type="region of interest" description="Disordered" evidence="1">
    <location>
        <begin position="1"/>
        <end position="28"/>
    </location>
</feature>
<dbReference type="AlphaFoldDB" id="A0AAV2LAV4"/>
<feature type="compositionally biased region" description="Basic and acidic residues" evidence="1">
    <location>
        <begin position="10"/>
        <end position="27"/>
    </location>
</feature>
<evidence type="ECO:0000313" key="2">
    <source>
        <dbReference type="EMBL" id="CAL1598596.1"/>
    </source>
</evidence>
<name>A0AAV2LAV4_KNICA</name>
<accession>A0AAV2LAV4</accession>
<dbReference type="EMBL" id="OZ035844">
    <property type="protein sequence ID" value="CAL1598596.1"/>
    <property type="molecule type" value="Genomic_DNA"/>
</dbReference>